<name>A0A371FJ45_MUCPR</name>
<protein>
    <submittedName>
        <fullName evidence="2">Uncharacterized protein</fullName>
    </submittedName>
</protein>
<feature type="region of interest" description="Disordered" evidence="1">
    <location>
        <begin position="59"/>
        <end position="91"/>
    </location>
</feature>
<accession>A0A371FJ45</accession>
<feature type="compositionally biased region" description="Polar residues" evidence="1">
    <location>
        <begin position="60"/>
        <end position="70"/>
    </location>
</feature>
<dbReference type="Gene3D" id="3.10.10.10">
    <property type="entry name" value="HIV Type 1 Reverse Transcriptase, subunit A, domain 1"/>
    <property type="match status" value="1"/>
</dbReference>
<dbReference type="AlphaFoldDB" id="A0A371FJ45"/>
<proteinExistence type="predicted"/>
<gene>
    <name evidence="2" type="ORF">CR513_41417</name>
</gene>
<comment type="caution">
    <text evidence="2">The sequence shown here is derived from an EMBL/GenBank/DDBJ whole genome shotgun (WGS) entry which is preliminary data.</text>
</comment>
<reference evidence="2" key="1">
    <citation type="submission" date="2018-05" db="EMBL/GenBank/DDBJ databases">
        <title>Draft genome of Mucuna pruriens seed.</title>
        <authorList>
            <person name="Nnadi N.E."/>
            <person name="Vos R."/>
            <person name="Hasami M.H."/>
            <person name="Devisetty U.K."/>
            <person name="Aguiy J.C."/>
        </authorList>
    </citation>
    <scope>NUCLEOTIDE SEQUENCE [LARGE SCALE GENOMIC DNA]</scope>
    <source>
        <strain evidence="2">JCA_2017</strain>
    </source>
</reference>
<keyword evidence="3" id="KW-1185">Reference proteome</keyword>
<sequence>MTTRTKIDVQVRALSMEFGDTLVVFSRLNAHQITKANYSIVNPRSNFLKDIVNHSRAKSDSSNLSWTQQKAETDSTHKMSNPNRVGQLKPRSEFDISPLRSPPIELKPLPDHLKYAYLDNAHQFPVIIANNLYREILMEEEARPIRQQQRRLNPTILDVIKKEVTKLLATRIIYPI</sequence>
<organism evidence="2 3">
    <name type="scientific">Mucuna pruriens</name>
    <name type="common">Velvet bean</name>
    <name type="synonym">Dolichos pruriens</name>
    <dbReference type="NCBI Taxonomy" id="157652"/>
    <lineage>
        <taxon>Eukaryota</taxon>
        <taxon>Viridiplantae</taxon>
        <taxon>Streptophyta</taxon>
        <taxon>Embryophyta</taxon>
        <taxon>Tracheophyta</taxon>
        <taxon>Spermatophyta</taxon>
        <taxon>Magnoliopsida</taxon>
        <taxon>eudicotyledons</taxon>
        <taxon>Gunneridae</taxon>
        <taxon>Pentapetalae</taxon>
        <taxon>rosids</taxon>
        <taxon>fabids</taxon>
        <taxon>Fabales</taxon>
        <taxon>Fabaceae</taxon>
        <taxon>Papilionoideae</taxon>
        <taxon>50 kb inversion clade</taxon>
        <taxon>NPAAA clade</taxon>
        <taxon>indigoferoid/millettioid clade</taxon>
        <taxon>Phaseoleae</taxon>
        <taxon>Mucuna</taxon>
    </lineage>
</organism>
<evidence type="ECO:0000256" key="1">
    <source>
        <dbReference type="SAM" id="MobiDB-lite"/>
    </source>
</evidence>
<evidence type="ECO:0000313" key="3">
    <source>
        <dbReference type="Proteomes" id="UP000257109"/>
    </source>
</evidence>
<feature type="non-terminal residue" evidence="2">
    <location>
        <position position="1"/>
    </location>
</feature>
<dbReference type="EMBL" id="QJKJ01008903">
    <property type="protein sequence ID" value="RDX78324.1"/>
    <property type="molecule type" value="Genomic_DNA"/>
</dbReference>
<dbReference type="Proteomes" id="UP000257109">
    <property type="component" value="Unassembled WGS sequence"/>
</dbReference>
<evidence type="ECO:0000313" key="2">
    <source>
        <dbReference type="EMBL" id="RDX78324.1"/>
    </source>
</evidence>